<keyword evidence="2" id="KW-0812">Transmembrane</keyword>
<keyword evidence="2" id="KW-0472">Membrane</keyword>
<proteinExistence type="predicted"/>
<feature type="compositionally biased region" description="Basic and acidic residues" evidence="1">
    <location>
        <begin position="679"/>
        <end position="695"/>
    </location>
</feature>
<evidence type="ECO:0000313" key="3">
    <source>
        <dbReference type="EMBL" id="CAB3731799.1"/>
    </source>
</evidence>
<organism evidence="3 4">
    <name type="scientific">Paraburkholderia phenoliruptrix</name>
    <dbReference type="NCBI Taxonomy" id="252970"/>
    <lineage>
        <taxon>Bacteria</taxon>
        <taxon>Pseudomonadati</taxon>
        <taxon>Pseudomonadota</taxon>
        <taxon>Betaproteobacteria</taxon>
        <taxon>Burkholderiales</taxon>
        <taxon>Burkholderiaceae</taxon>
        <taxon>Paraburkholderia</taxon>
    </lineage>
</organism>
<accession>A0A6J5CBE4</accession>
<dbReference type="RefSeq" id="WP_175145403.1">
    <property type="nucleotide sequence ID" value="NZ_CADFGL010000041.1"/>
</dbReference>
<dbReference type="AlphaFoldDB" id="A0A6J5CBE4"/>
<evidence type="ECO:0000256" key="1">
    <source>
        <dbReference type="SAM" id="MobiDB-lite"/>
    </source>
</evidence>
<protein>
    <recommendedName>
        <fullName evidence="5">HD domain-containing protein</fullName>
    </recommendedName>
</protein>
<feature type="region of interest" description="Disordered" evidence="1">
    <location>
        <begin position="588"/>
        <end position="713"/>
    </location>
</feature>
<evidence type="ECO:0000256" key="2">
    <source>
        <dbReference type="SAM" id="Phobius"/>
    </source>
</evidence>
<feature type="transmembrane region" description="Helical" evidence="2">
    <location>
        <begin position="62"/>
        <end position="87"/>
    </location>
</feature>
<name>A0A6J5CBE4_9BURK</name>
<evidence type="ECO:0000313" key="4">
    <source>
        <dbReference type="Proteomes" id="UP000494249"/>
    </source>
</evidence>
<gene>
    <name evidence="3" type="ORF">LMG22037_05643</name>
</gene>
<evidence type="ECO:0008006" key="5">
    <source>
        <dbReference type="Google" id="ProtNLM"/>
    </source>
</evidence>
<dbReference type="SUPFAM" id="SSF109604">
    <property type="entry name" value="HD-domain/PDEase-like"/>
    <property type="match status" value="1"/>
</dbReference>
<dbReference type="EMBL" id="CADIKB010000043">
    <property type="protein sequence ID" value="CAB3731799.1"/>
    <property type="molecule type" value="Genomic_DNA"/>
</dbReference>
<reference evidence="3 4" key="1">
    <citation type="submission" date="2020-04" db="EMBL/GenBank/DDBJ databases">
        <authorList>
            <person name="De Canck E."/>
        </authorList>
    </citation>
    <scope>NUCLEOTIDE SEQUENCE [LARGE SCALE GENOMIC DNA]</scope>
    <source>
        <strain evidence="3 4">LMG 22037</strain>
    </source>
</reference>
<dbReference type="Proteomes" id="UP000494249">
    <property type="component" value="Unassembled WGS sequence"/>
</dbReference>
<feature type="transmembrane region" description="Helical" evidence="2">
    <location>
        <begin position="24"/>
        <end position="42"/>
    </location>
</feature>
<feature type="compositionally biased region" description="Low complexity" evidence="1">
    <location>
        <begin position="592"/>
        <end position="609"/>
    </location>
</feature>
<sequence length="798" mass="86272">MYNVPRVQVFSLDGPVVIARQQPVIRATAFVAVFWWSILTLWHGGWSLRDIVLHRTAMGWEYSLATIVATIAGTIAGVAITAYSIWFDRRQVQLALRGRSERGVSVTIGPIPIHLGDLPRAENGLSEQDIADVREIRADGSTDFMRQWHARFDVSAPEHGRLMSALERMLAQHRALPATHVPGGHGGRNLLVHSLLVCWYMVRLAPAHTYNGTIKLPDFKISLKLKESGYQFDSEDPLIAIVGLAHDIGKIECYEYDQGGNLTGCRRDHDLTGSRILARMPEFWDLPDADRDTLSLVVGHYHHPQDMPTVDGFEVLSDRNHAMLELLIRADVLSSKRESGLAEAAATSELGGESQFVETVEGKDLWKAVEAVLTRVGTINGRTGSGNIGFKYRDPASGANLVYLVEKDFVDAVSAEAGVTNTIQELRNDVSAVSKKVLMLLNDRGLLYTDRERSPTTALYNVQFFSPKSYWADREHKVPKREEERGAPAFRLGSVIVVLPDALFPALGQLADFDKVPVIGKSRLGMGGVRKSGAAGSGTRTTLADLALGEQLQETVSAGGTEKQTDGAASGAFDALGAAFEAQEAIRRAKEAAGNPPAASAADGGAQPGHPGVDAETPWDEELEPAANNEHPASGSGAPWDEEPGAATTSETEAYPWDEEETGQGEGAVDPTPDVPLSGDDRTEDRGPVARHEDVDGTSSTEGGGKPLASPRTLGKAVRSMLWTGISTGQLAHREIGTYDDTPGSLVMCRTADVKAYVATRAKLTYTFDQMDEAIRQGVVDGVQVVGVCYQIQRELKG</sequence>
<keyword evidence="2" id="KW-1133">Transmembrane helix</keyword>